<dbReference type="SMART" id="SM00490">
    <property type="entry name" value="HELICc"/>
    <property type="match status" value="1"/>
</dbReference>
<protein>
    <recommendedName>
        <fullName evidence="10">DEAD-box ATP-dependent RNA helicase RhpA</fullName>
        <ecNumber evidence="1">3.6.4.13</ecNumber>
    </recommendedName>
</protein>
<keyword evidence="2" id="KW-0963">Cytoplasm</keyword>
<feature type="compositionally biased region" description="Basic and acidic residues" evidence="12">
    <location>
        <begin position="460"/>
        <end position="473"/>
    </location>
</feature>
<dbReference type="PROSITE" id="PS51194">
    <property type="entry name" value="HELICASE_CTER"/>
    <property type="match status" value="1"/>
</dbReference>
<evidence type="ECO:0000256" key="9">
    <source>
        <dbReference type="ARBA" id="ARBA00047984"/>
    </source>
</evidence>
<dbReference type="PANTHER" id="PTHR47959">
    <property type="entry name" value="ATP-DEPENDENT RNA HELICASE RHLE-RELATED"/>
    <property type="match status" value="1"/>
</dbReference>
<feature type="domain" description="DEAD-box RNA helicase Q" evidence="15">
    <location>
        <begin position="3"/>
        <end position="31"/>
    </location>
</feature>
<dbReference type="GO" id="GO:0005829">
    <property type="term" value="C:cytosol"/>
    <property type="evidence" value="ECO:0007669"/>
    <property type="project" value="TreeGrafter"/>
</dbReference>
<dbReference type="Pfam" id="PF25399">
    <property type="entry name" value="DeaD_dimer"/>
    <property type="match status" value="1"/>
</dbReference>
<evidence type="ECO:0000313" key="17">
    <source>
        <dbReference type="Proteomes" id="UP000712673"/>
    </source>
</evidence>
<feature type="short sequence motif" description="Q motif" evidence="11">
    <location>
        <begin position="3"/>
        <end position="31"/>
    </location>
</feature>
<dbReference type="FunFam" id="3.40.50.300:FF:000108">
    <property type="entry name" value="ATP-dependent RNA helicase RhlE"/>
    <property type="match status" value="1"/>
</dbReference>
<evidence type="ECO:0000256" key="10">
    <source>
        <dbReference type="ARBA" id="ARBA00074363"/>
    </source>
</evidence>
<evidence type="ECO:0000256" key="11">
    <source>
        <dbReference type="PROSITE-ProRule" id="PRU00552"/>
    </source>
</evidence>
<evidence type="ECO:0000259" key="14">
    <source>
        <dbReference type="PROSITE" id="PS51194"/>
    </source>
</evidence>
<name>A0A938B268_UNCTE</name>
<comment type="similarity">
    <text evidence="8">Belongs to the DEAD box helicase family.</text>
</comment>
<dbReference type="Pfam" id="PF00271">
    <property type="entry name" value="Helicase_C"/>
    <property type="match status" value="1"/>
</dbReference>
<dbReference type="CDD" id="cd18787">
    <property type="entry name" value="SF2_C_DEAD"/>
    <property type="match status" value="1"/>
</dbReference>
<feature type="compositionally biased region" description="Basic and acidic residues" evidence="12">
    <location>
        <begin position="420"/>
        <end position="433"/>
    </location>
</feature>
<dbReference type="InterPro" id="IPR001650">
    <property type="entry name" value="Helicase_C-like"/>
</dbReference>
<evidence type="ECO:0000256" key="12">
    <source>
        <dbReference type="SAM" id="MobiDB-lite"/>
    </source>
</evidence>
<dbReference type="SMART" id="SM00487">
    <property type="entry name" value="DEXDc"/>
    <property type="match status" value="1"/>
</dbReference>
<keyword evidence="7" id="KW-0346">Stress response</keyword>
<dbReference type="Pfam" id="PF00270">
    <property type="entry name" value="DEAD"/>
    <property type="match status" value="1"/>
</dbReference>
<keyword evidence="6" id="KW-0067">ATP-binding</keyword>
<reference evidence="16" key="1">
    <citation type="submission" date="2019-03" db="EMBL/GenBank/DDBJ databases">
        <title>Lake Tanganyika Metagenome-Assembled Genomes (MAGs).</title>
        <authorList>
            <person name="Tran P."/>
        </authorList>
    </citation>
    <scope>NUCLEOTIDE SEQUENCE</scope>
    <source>
        <strain evidence="16">K_DeepCast_65m_m2_066</strain>
    </source>
</reference>
<dbReference type="EC" id="3.6.4.13" evidence="1"/>
<organism evidence="16 17">
    <name type="scientific">Tectimicrobiota bacterium</name>
    <dbReference type="NCBI Taxonomy" id="2528274"/>
    <lineage>
        <taxon>Bacteria</taxon>
        <taxon>Pseudomonadati</taxon>
        <taxon>Nitrospinota/Tectimicrobiota group</taxon>
        <taxon>Candidatus Tectimicrobiota</taxon>
    </lineage>
</organism>
<dbReference type="PANTHER" id="PTHR47959:SF1">
    <property type="entry name" value="ATP-DEPENDENT RNA HELICASE DBPA"/>
    <property type="match status" value="1"/>
</dbReference>
<evidence type="ECO:0000313" key="16">
    <source>
        <dbReference type="EMBL" id="MBM3225747.1"/>
    </source>
</evidence>
<feature type="region of interest" description="Disordered" evidence="12">
    <location>
        <begin position="402"/>
        <end position="473"/>
    </location>
</feature>
<dbReference type="CDD" id="cd00268">
    <property type="entry name" value="DEADc"/>
    <property type="match status" value="1"/>
</dbReference>
<dbReference type="AlphaFoldDB" id="A0A938B268"/>
<dbReference type="GO" id="GO:0003676">
    <property type="term" value="F:nucleic acid binding"/>
    <property type="evidence" value="ECO:0007669"/>
    <property type="project" value="InterPro"/>
</dbReference>
<dbReference type="PROSITE" id="PS51195">
    <property type="entry name" value="Q_MOTIF"/>
    <property type="match status" value="1"/>
</dbReference>
<dbReference type="GO" id="GO:0003724">
    <property type="term" value="F:RNA helicase activity"/>
    <property type="evidence" value="ECO:0007669"/>
    <property type="project" value="UniProtKB-EC"/>
</dbReference>
<evidence type="ECO:0000256" key="3">
    <source>
        <dbReference type="ARBA" id="ARBA00022741"/>
    </source>
</evidence>
<dbReference type="InterPro" id="IPR027417">
    <property type="entry name" value="P-loop_NTPase"/>
</dbReference>
<dbReference type="GO" id="GO:0005524">
    <property type="term" value="F:ATP binding"/>
    <property type="evidence" value="ECO:0007669"/>
    <property type="project" value="UniProtKB-KW"/>
</dbReference>
<accession>A0A938B268</accession>
<dbReference type="InterPro" id="IPR057325">
    <property type="entry name" value="DeaD_dimer"/>
</dbReference>
<dbReference type="InterPro" id="IPR050079">
    <property type="entry name" value="DEAD_box_RNA_helicase"/>
</dbReference>
<gene>
    <name evidence="16" type="ORF">FJZ47_18380</name>
</gene>
<evidence type="ECO:0000259" key="15">
    <source>
        <dbReference type="PROSITE" id="PS51195"/>
    </source>
</evidence>
<evidence type="ECO:0000256" key="4">
    <source>
        <dbReference type="ARBA" id="ARBA00022801"/>
    </source>
</evidence>
<evidence type="ECO:0000256" key="2">
    <source>
        <dbReference type="ARBA" id="ARBA00022490"/>
    </source>
</evidence>
<dbReference type="GO" id="GO:0016787">
    <property type="term" value="F:hydrolase activity"/>
    <property type="evidence" value="ECO:0007669"/>
    <property type="project" value="UniProtKB-KW"/>
</dbReference>
<dbReference type="EMBL" id="VGLS01000674">
    <property type="protein sequence ID" value="MBM3225747.1"/>
    <property type="molecule type" value="Genomic_DNA"/>
</dbReference>
<keyword evidence="3" id="KW-0547">Nucleotide-binding</keyword>
<evidence type="ECO:0000256" key="1">
    <source>
        <dbReference type="ARBA" id="ARBA00012552"/>
    </source>
</evidence>
<comment type="catalytic activity">
    <reaction evidence="9">
        <text>ATP + H2O = ADP + phosphate + H(+)</text>
        <dbReference type="Rhea" id="RHEA:13065"/>
        <dbReference type="ChEBI" id="CHEBI:15377"/>
        <dbReference type="ChEBI" id="CHEBI:15378"/>
        <dbReference type="ChEBI" id="CHEBI:30616"/>
        <dbReference type="ChEBI" id="CHEBI:43474"/>
        <dbReference type="ChEBI" id="CHEBI:456216"/>
        <dbReference type="EC" id="3.6.4.13"/>
    </reaction>
</comment>
<dbReference type="PROSITE" id="PS51192">
    <property type="entry name" value="HELICASE_ATP_BIND_1"/>
    <property type="match status" value="1"/>
</dbReference>
<dbReference type="Gene3D" id="3.40.50.300">
    <property type="entry name" value="P-loop containing nucleotide triphosphate hydrolases"/>
    <property type="match status" value="2"/>
</dbReference>
<feature type="domain" description="Helicase C-terminal" evidence="14">
    <location>
        <begin position="215"/>
        <end position="375"/>
    </location>
</feature>
<proteinExistence type="inferred from homology"/>
<dbReference type="GO" id="GO:0009266">
    <property type="term" value="P:response to temperature stimulus"/>
    <property type="evidence" value="ECO:0007669"/>
    <property type="project" value="UniProtKB-ARBA"/>
</dbReference>
<keyword evidence="5 16" id="KW-0347">Helicase</keyword>
<evidence type="ECO:0000256" key="7">
    <source>
        <dbReference type="ARBA" id="ARBA00023016"/>
    </source>
</evidence>
<evidence type="ECO:0000256" key="8">
    <source>
        <dbReference type="ARBA" id="ARBA00038437"/>
    </source>
</evidence>
<dbReference type="InterPro" id="IPR011545">
    <property type="entry name" value="DEAD/DEAH_box_helicase_dom"/>
</dbReference>
<evidence type="ECO:0000259" key="13">
    <source>
        <dbReference type="PROSITE" id="PS51192"/>
    </source>
</evidence>
<comment type="caution">
    <text evidence="16">The sequence shown here is derived from an EMBL/GenBank/DDBJ whole genome shotgun (WGS) entry which is preliminary data.</text>
</comment>
<dbReference type="InterPro" id="IPR044742">
    <property type="entry name" value="DEAD/DEAH_RhlB"/>
</dbReference>
<dbReference type="SUPFAM" id="SSF52540">
    <property type="entry name" value="P-loop containing nucleoside triphosphate hydrolases"/>
    <property type="match status" value="1"/>
</dbReference>
<evidence type="ECO:0000256" key="5">
    <source>
        <dbReference type="ARBA" id="ARBA00022806"/>
    </source>
</evidence>
<keyword evidence="4" id="KW-0378">Hydrolase</keyword>
<dbReference type="InterPro" id="IPR014014">
    <property type="entry name" value="RNA_helicase_DEAD_Q_motif"/>
</dbReference>
<feature type="domain" description="Helicase ATP-binding" evidence="13">
    <location>
        <begin position="34"/>
        <end position="204"/>
    </location>
</feature>
<dbReference type="Proteomes" id="UP000712673">
    <property type="component" value="Unassembled WGS sequence"/>
</dbReference>
<dbReference type="InterPro" id="IPR014001">
    <property type="entry name" value="Helicase_ATP-bd"/>
</dbReference>
<sequence>MTTAFATLGLCPGLLQTVAELGYTQPTPIQAGAIPVLLTGCDVLGQARTGTGKTAAFALPMLQRIDLQESSVQGVVLAPTRELAIQVADAIYRYGHRLGGRVLPVYGGQPYARQQRRLAQGVPIVVGTPGRMLDLLRQGALDLSQVRYLVLDEADAMLQMGFLEDVEALMQATPVTRQTTLFSATLSPAVRHIATRYMREPLTVAIDEDIRTVPQTTQRYYLIQESAKVAALTLLLEVEPIQSALIFTRTRVGTAELADTLVARGYAAEALHGDLSQAARETVLRRFRHGRITLLVATDVGARGLDIADVSHVINFDMPFDVTDYVHRIGRTGRAGRTGAEVAAQRDARFKRNLDTILTTDNLSHELMLVTELAASADVDIARLAAAAIRLARAPEQARPIEVVRDIQPTADRPTPRQARPTERGSSRTDSRTRRTGQAGPPWHTTGRVGRLPRRTRPAAWEERRTMPDGARS</sequence>
<dbReference type="GO" id="GO:0042255">
    <property type="term" value="P:ribosome assembly"/>
    <property type="evidence" value="ECO:0007669"/>
    <property type="project" value="UniProtKB-ARBA"/>
</dbReference>
<evidence type="ECO:0000256" key="6">
    <source>
        <dbReference type="ARBA" id="ARBA00022840"/>
    </source>
</evidence>